<keyword evidence="1" id="KW-0812">Transmembrane</keyword>
<organism evidence="2 3">
    <name type="scientific">Oceanobacillus indicireducens</name>
    <dbReference type="NCBI Taxonomy" id="1004261"/>
    <lineage>
        <taxon>Bacteria</taxon>
        <taxon>Bacillati</taxon>
        <taxon>Bacillota</taxon>
        <taxon>Bacilli</taxon>
        <taxon>Bacillales</taxon>
        <taxon>Bacillaceae</taxon>
        <taxon>Oceanobacillus</taxon>
    </lineage>
</organism>
<dbReference type="EMBL" id="BMOS01000002">
    <property type="protein sequence ID" value="GGN50984.1"/>
    <property type="molecule type" value="Genomic_DNA"/>
</dbReference>
<name>A0A917XTE4_9BACI</name>
<evidence type="ECO:0008006" key="4">
    <source>
        <dbReference type="Google" id="ProtNLM"/>
    </source>
</evidence>
<feature type="transmembrane region" description="Helical" evidence="1">
    <location>
        <begin position="85"/>
        <end position="109"/>
    </location>
</feature>
<evidence type="ECO:0000256" key="1">
    <source>
        <dbReference type="SAM" id="Phobius"/>
    </source>
</evidence>
<dbReference type="PANTHER" id="PTHR39157:SF1">
    <property type="entry name" value="DOXX FAMILY PROTEIN"/>
    <property type="match status" value="1"/>
</dbReference>
<protein>
    <recommendedName>
        <fullName evidence="4">DoxX family protein</fullName>
    </recommendedName>
</protein>
<sequence length="171" mass="18310">MKNFIKGPQMAVVWTVLRVWLGVQWLTAGWGKVVGGFDAGGFLQGVLANATGEAPTVQAWYATFVEGFAIPNVGLINILIPWGELLVGIGLILGAATIPALIAGAFMNLNFLLAGTLSTNPILYTLAIVLLFTGAASYYYGVDRFIAPYIKARFNKKAKTKPTDKTVNFPA</sequence>
<reference evidence="2" key="1">
    <citation type="journal article" date="2014" name="Int. J. Syst. Evol. Microbiol.">
        <title>Complete genome sequence of Corynebacterium casei LMG S-19264T (=DSM 44701T), isolated from a smear-ripened cheese.</title>
        <authorList>
            <consortium name="US DOE Joint Genome Institute (JGI-PGF)"/>
            <person name="Walter F."/>
            <person name="Albersmeier A."/>
            <person name="Kalinowski J."/>
            <person name="Ruckert C."/>
        </authorList>
    </citation>
    <scope>NUCLEOTIDE SEQUENCE</scope>
    <source>
        <strain evidence="2">JCM 17251</strain>
    </source>
</reference>
<reference evidence="2" key="2">
    <citation type="submission" date="2020-09" db="EMBL/GenBank/DDBJ databases">
        <authorList>
            <person name="Sun Q."/>
            <person name="Ohkuma M."/>
        </authorList>
    </citation>
    <scope>NUCLEOTIDE SEQUENCE</scope>
    <source>
        <strain evidence="2">JCM 17251</strain>
    </source>
</reference>
<evidence type="ECO:0000313" key="2">
    <source>
        <dbReference type="EMBL" id="GGN50984.1"/>
    </source>
</evidence>
<keyword evidence="3" id="KW-1185">Reference proteome</keyword>
<dbReference type="Proteomes" id="UP000624041">
    <property type="component" value="Unassembled WGS sequence"/>
</dbReference>
<comment type="caution">
    <text evidence="2">The sequence shown here is derived from an EMBL/GenBank/DDBJ whole genome shotgun (WGS) entry which is preliminary data.</text>
</comment>
<feature type="transmembrane region" description="Helical" evidence="1">
    <location>
        <begin position="121"/>
        <end position="141"/>
    </location>
</feature>
<evidence type="ECO:0000313" key="3">
    <source>
        <dbReference type="Proteomes" id="UP000624041"/>
    </source>
</evidence>
<accession>A0A917XTE4</accession>
<proteinExistence type="predicted"/>
<dbReference type="PANTHER" id="PTHR39157">
    <property type="entry name" value="INTEGRAL MEMBRANE PROTEIN-RELATED"/>
    <property type="match status" value="1"/>
</dbReference>
<dbReference type="AlphaFoldDB" id="A0A917XTE4"/>
<dbReference type="RefSeq" id="WP_156856188.1">
    <property type="nucleotide sequence ID" value="NZ_BMOS01000002.1"/>
</dbReference>
<keyword evidence="1" id="KW-1133">Transmembrane helix</keyword>
<keyword evidence="1" id="KW-0472">Membrane</keyword>
<gene>
    <name evidence="2" type="ORF">GCM10007971_05110</name>
</gene>